<dbReference type="KEGG" id="ifn:GM661_12925"/>
<organism evidence="1 2">
    <name type="scientific">Iocasia fonsfrigidae</name>
    <dbReference type="NCBI Taxonomy" id="2682810"/>
    <lineage>
        <taxon>Bacteria</taxon>
        <taxon>Bacillati</taxon>
        <taxon>Bacillota</taxon>
        <taxon>Clostridia</taxon>
        <taxon>Halanaerobiales</taxon>
        <taxon>Halanaerobiaceae</taxon>
        <taxon>Iocasia</taxon>
    </lineage>
</organism>
<dbReference type="InterPro" id="IPR052517">
    <property type="entry name" value="GlcG_carb_metab_protein"/>
</dbReference>
<name>A0A8A7KQF4_9FIRM</name>
<dbReference type="AlphaFoldDB" id="A0A8A7KQF4"/>
<dbReference type="Pfam" id="PF03928">
    <property type="entry name" value="HbpS-like"/>
    <property type="match status" value="1"/>
</dbReference>
<accession>A0A8A7KQF4</accession>
<proteinExistence type="predicted"/>
<dbReference type="EMBL" id="CP046640">
    <property type="protein sequence ID" value="QTM00033.1"/>
    <property type="molecule type" value="Genomic_DNA"/>
</dbReference>
<reference evidence="1" key="1">
    <citation type="submission" date="2019-12" db="EMBL/GenBank/DDBJ databases">
        <authorList>
            <person name="zhang j."/>
            <person name="sun C.M."/>
        </authorList>
    </citation>
    <scope>NUCLEOTIDE SEQUENCE</scope>
    <source>
        <strain evidence="1">NS-1</strain>
    </source>
</reference>
<keyword evidence="2" id="KW-1185">Reference proteome</keyword>
<evidence type="ECO:0000313" key="2">
    <source>
        <dbReference type="Proteomes" id="UP000665020"/>
    </source>
</evidence>
<dbReference type="Proteomes" id="UP000665020">
    <property type="component" value="Chromosome"/>
</dbReference>
<evidence type="ECO:0000313" key="1">
    <source>
        <dbReference type="EMBL" id="QTM00033.1"/>
    </source>
</evidence>
<protein>
    <submittedName>
        <fullName evidence="1">Heme-binding protein</fullName>
    </submittedName>
</protein>
<dbReference type="InterPro" id="IPR005624">
    <property type="entry name" value="PduO/GlcC-like"/>
</dbReference>
<dbReference type="PANTHER" id="PTHR34309">
    <property type="entry name" value="SLR1406 PROTEIN"/>
    <property type="match status" value="1"/>
</dbReference>
<dbReference type="SUPFAM" id="SSF143744">
    <property type="entry name" value="GlcG-like"/>
    <property type="match status" value="1"/>
</dbReference>
<sequence length="138" mass="14656">MIISLSMAEKIIEECIVMAKKINIPMVIAVIGFDGQLICLKKMDEALPISIELAPKKAYTAYALKMSTAKLANLAGPEGELYGLENSCSNIVIFGGGIPLISQGKMIGAVGVSGGNVEQDIQVAEAGVKYFNNRFTTT</sequence>
<dbReference type="PANTHER" id="PTHR34309:SF1">
    <property type="entry name" value="PROTEIN GLCG"/>
    <property type="match status" value="1"/>
</dbReference>
<dbReference type="Gene3D" id="3.30.450.150">
    <property type="entry name" value="Haem-degrading domain"/>
    <property type="match status" value="1"/>
</dbReference>
<gene>
    <name evidence="1" type="ORF">GM661_12925</name>
</gene>
<dbReference type="InterPro" id="IPR038084">
    <property type="entry name" value="PduO/GlcC-like_sf"/>
</dbReference>